<keyword evidence="1" id="KW-0285">Flavoprotein</keyword>
<dbReference type="PANTHER" id="PTHR43408:SF2">
    <property type="entry name" value="FMN REDUCTASE (NADPH)"/>
    <property type="match status" value="1"/>
</dbReference>
<dbReference type="RefSeq" id="WP_344955034.1">
    <property type="nucleotide sequence ID" value="NZ_BAAAZG010000048.1"/>
</dbReference>
<organism evidence="6 7">
    <name type="scientific">Actinomadura miaoliensis</name>
    <dbReference type="NCBI Taxonomy" id="430685"/>
    <lineage>
        <taxon>Bacteria</taxon>
        <taxon>Bacillati</taxon>
        <taxon>Actinomycetota</taxon>
        <taxon>Actinomycetes</taxon>
        <taxon>Streptosporangiales</taxon>
        <taxon>Thermomonosporaceae</taxon>
        <taxon>Actinomadura</taxon>
    </lineage>
</organism>
<dbReference type="SUPFAM" id="SSF52218">
    <property type="entry name" value="Flavoproteins"/>
    <property type="match status" value="1"/>
</dbReference>
<protein>
    <submittedName>
        <fullName evidence="6">FMN reductase</fullName>
    </submittedName>
</protein>
<keyword evidence="3" id="KW-0560">Oxidoreductase</keyword>
<dbReference type="InterPro" id="IPR023932">
    <property type="entry name" value="CE1759_FMN_reduct"/>
</dbReference>
<dbReference type="Proteomes" id="UP001500683">
    <property type="component" value="Unassembled WGS sequence"/>
</dbReference>
<evidence type="ECO:0000259" key="5">
    <source>
        <dbReference type="Pfam" id="PF03358"/>
    </source>
</evidence>
<gene>
    <name evidence="6" type="ORF">GCM10022214_63780</name>
</gene>
<dbReference type="InterPro" id="IPR029039">
    <property type="entry name" value="Flavoprotein-like_sf"/>
</dbReference>
<dbReference type="InterPro" id="IPR051814">
    <property type="entry name" value="NAD(P)H-dep_FMN_reductase"/>
</dbReference>
<proteinExistence type="predicted"/>
<evidence type="ECO:0000313" key="6">
    <source>
        <dbReference type="EMBL" id="GAA4093134.1"/>
    </source>
</evidence>
<evidence type="ECO:0000313" key="7">
    <source>
        <dbReference type="Proteomes" id="UP001500683"/>
    </source>
</evidence>
<comment type="caution">
    <text evidence="6">The sequence shown here is derived from an EMBL/GenBank/DDBJ whole genome shotgun (WGS) entry which is preliminary data.</text>
</comment>
<sequence>MTARSAGGRTIAVVSAGLGQPSSTRLLADRLAAAAADALRDRGAGAEVVTVDLRDHAHQMVDATLTGFTAGALRDAVETVTGADGLVAVTPVFNASYSGLFKTFFDLLERGSLEGLPVLIGATGGTARHSLVLEHAVRPLFAYMRAVVAPTAVYAASEDWGSGRSGGVDGLPERVARAGDELASLVAARPPAAARRDAQDADPYEDPVPFEQLLASGGQ</sequence>
<dbReference type="NCBIfam" id="TIGR04037">
    <property type="entry name" value="LLM_duo_CE1759"/>
    <property type="match status" value="1"/>
</dbReference>
<evidence type="ECO:0000256" key="3">
    <source>
        <dbReference type="ARBA" id="ARBA00023002"/>
    </source>
</evidence>
<name>A0ABP7WPF4_9ACTN</name>
<feature type="region of interest" description="Disordered" evidence="4">
    <location>
        <begin position="188"/>
        <end position="219"/>
    </location>
</feature>
<dbReference type="Gene3D" id="3.40.50.360">
    <property type="match status" value="1"/>
</dbReference>
<dbReference type="InterPro" id="IPR005025">
    <property type="entry name" value="FMN_Rdtase-like_dom"/>
</dbReference>
<reference evidence="7" key="1">
    <citation type="journal article" date="2019" name="Int. J. Syst. Evol. Microbiol.">
        <title>The Global Catalogue of Microorganisms (GCM) 10K type strain sequencing project: providing services to taxonomists for standard genome sequencing and annotation.</title>
        <authorList>
            <consortium name="The Broad Institute Genomics Platform"/>
            <consortium name="The Broad Institute Genome Sequencing Center for Infectious Disease"/>
            <person name="Wu L."/>
            <person name="Ma J."/>
        </authorList>
    </citation>
    <scope>NUCLEOTIDE SEQUENCE [LARGE SCALE GENOMIC DNA]</scope>
    <source>
        <strain evidence="7">JCM 16702</strain>
    </source>
</reference>
<keyword evidence="2" id="KW-0288">FMN</keyword>
<dbReference type="EMBL" id="BAAAZG010000048">
    <property type="protein sequence ID" value="GAA4093134.1"/>
    <property type="molecule type" value="Genomic_DNA"/>
</dbReference>
<evidence type="ECO:0000256" key="1">
    <source>
        <dbReference type="ARBA" id="ARBA00022630"/>
    </source>
</evidence>
<dbReference type="PANTHER" id="PTHR43408">
    <property type="entry name" value="FMN REDUCTASE (NADPH)"/>
    <property type="match status" value="1"/>
</dbReference>
<feature type="domain" description="NADPH-dependent FMN reductase-like" evidence="5">
    <location>
        <begin position="11"/>
        <end position="160"/>
    </location>
</feature>
<evidence type="ECO:0000256" key="4">
    <source>
        <dbReference type="SAM" id="MobiDB-lite"/>
    </source>
</evidence>
<accession>A0ABP7WPF4</accession>
<dbReference type="Pfam" id="PF03358">
    <property type="entry name" value="FMN_red"/>
    <property type="match status" value="1"/>
</dbReference>
<keyword evidence="7" id="KW-1185">Reference proteome</keyword>
<evidence type="ECO:0000256" key="2">
    <source>
        <dbReference type="ARBA" id="ARBA00022643"/>
    </source>
</evidence>